<dbReference type="EMBL" id="LSSK01000628">
    <property type="protein sequence ID" value="OMH82620.1"/>
    <property type="molecule type" value="Genomic_DNA"/>
</dbReference>
<protein>
    <submittedName>
        <fullName evidence="2">Uncharacterized protein</fullName>
    </submittedName>
</protein>
<reference evidence="3" key="1">
    <citation type="submission" date="2017-01" db="EMBL/GenBank/DDBJ databases">
        <authorList>
            <person name="Wang Y."/>
            <person name="White M."/>
            <person name="Kvist S."/>
            <person name="Moncalvo J.-M."/>
        </authorList>
    </citation>
    <scope>NUCLEOTIDE SEQUENCE [LARGE SCALE GENOMIC DNA]</scope>
    <source>
        <strain evidence="3">COL-18-3</strain>
    </source>
</reference>
<proteinExistence type="predicted"/>
<accession>A0A1R1PNT9</accession>
<evidence type="ECO:0000313" key="2">
    <source>
        <dbReference type="EMBL" id="OMH82620.1"/>
    </source>
</evidence>
<dbReference type="Proteomes" id="UP000188320">
    <property type="component" value="Unassembled WGS sequence"/>
</dbReference>
<feature type="compositionally biased region" description="Polar residues" evidence="1">
    <location>
        <begin position="18"/>
        <end position="30"/>
    </location>
</feature>
<comment type="caution">
    <text evidence="2">The sequence shown here is derived from an EMBL/GenBank/DDBJ whole genome shotgun (WGS) entry which is preliminary data.</text>
</comment>
<organism evidence="2 3">
    <name type="scientific">Zancudomyces culisetae</name>
    <name type="common">Gut fungus</name>
    <name type="synonym">Smittium culisetae</name>
    <dbReference type="NCBI Taxonomy" id="1213189"/>
    <lineage>
        <taxon>Eukaryota</taxon>
        <taxon>Fungi</taxon>
        <taxon>Fungi incertae sedis</taxon>
        <taxon>Zoopagomycota</taxon>
        <taxon>Kickxellomycotina</taxon>
        <taxon>Harpellomycetes</taxon>
        <taxon>Harpellales</taxon>
        <taxon>Legeriomycetaceae</taxon>
        <taxon>Zancudomyces</taxon>
    </lineage>
</organism>
<feature type="region of interest" description="Disordered" evidence="1">
    <location>
        <begin position="1"/>
        <end position="73"/>
    </location>
</feature>
<name>A0A1R1PNT9_ZANCU</name>
<dbReference type="AlphaFoldDB" id="A0A1R1PNT9"/>
<evidence type="ECO:0000313" key="3">
    <source>
        <dbReference type="Proteomes" id="UP000188320"/>
    </source>
</evidence>
<keyword evidence="3" id="KW-1185">Reference proteome</keyword>
<gene>
    <name evidence="2" type="ORF">AX774_g3893</name>
</gene>
<sequence length="142" mass="15150">MRSRSSTVSGTKGGFTPRNHSNIYNTTASGPHQPHQPSSPALYASSSTQKNINMASEDSPNASGDAPSQRQQQIRILQEKRNNRISAIFNAPPVPIHATTPDTPQVPIISIHKSDSKAIPIISPTSRSLVVPSDAENASNSD</sequence>
<feature type="compositionally biased region" description="Polar residues" evidence="1">
    <location>
        <begin position="44"/>
        <end position="73"/>
    </location>
</feature>
<feature type="compositionally biased region" description="Low complexity" evidence="1">
    <location>
        <begin position="31"/>
        <end position="40"/>
    </location>
</feature>
<feature type="compositionally biased region" description="Polar residues" evidence="1">
    <location>
        <begin position="1"/>
        <end position="10"/>
    </location>
</feature>
<evidence type="ECO:0000256" key="1">
    <source>
        <dbReference type="SAM" id="MobiDB-lite"/>
    </source>
</evidence>